<dbReference type="GO" id="GO:0030286">
    <property type="term" value="C:dynein complex"/>
    <property type="evidence" value="ECO:0007669"/>
    <property type="project" value="InterPro"/>
</dbReference>
<dbReference type="Gene3D" id="3.10.490.20">
    <property type="match status" value="1"/>
</dbReference>
<dbReference type="PANTHER" id="PTHR46961">
    <property type="entry name" value="DYNEIN HEAVY CHAIN 1, AXONEMAL-LIKE PROTEIN"/>
    <property type="match status" value="1"/>
</dbReference>
<reference evidence="4" key="1">
    <citation type="submission" date="2016-06" db="UniProtKB">
        <authorList>
            <consortium name="WormBaseParasite"/>
        </authorList>
    </citation>
    <scope>IDENTIFICATION</scope>
</reference>
<accession>A0A183JPF8</accession>
<evidence type="ECO:0000259" key="1">
    <source>
        <dbReference type="Pfam" id="PF18199"/>
    </source>
</evidence>
<feature type="domain" description="Dynein heavy chain C-terminal" evidence="1">
    <location>
        <begin position="4"/>
        <end position="113"/>
    </location>
</feature>
<keyword evidence="3" id="KW-1185">Reference proteome</keyword>
<dbReference type="EMBL" id="UZAK01006272">
    <property type="protein sequence ID" value="VDO89876.1"/>
    <property type="molecule type" value="Genomic_DNA"/>
</dbReference>
<dbReference type="InterPro" id="IPR041228">
    <property type="entry name" value="Dynein_C"/>
</dbReference>
<organism evidence="4">
    <name type="scientific">Schistosoma curassoni</name>
    <dbReference type="NCBI Taxonomy" id="6186"/>
    <lineage>
        <taxon>Eukaryota</taxon>
        <taxon>Metazoa</taxon>
        <taxon>Spiralia</taxon>
        <taxon>Lophotrochozoa</taxon>
        <taxon>Platyhelminthes</taxon>
        <taxon>Trematoda</taxon>
        <taxon>Digenea</taxon>
        <taxon>Strigeidida</taxon>
        <taxon>Schistosomatoidea</taxon>
        <taxon>Schistosomatidae</taxon>
        <taxon>Schistosoma</taxon>
    </lineage>
</organism>
<name>A0A183JPF8_9TREM</name>
<dbReference type="Pfam" id="PF18199">
    <property type="entry name" value="Dynein_C"/>
    <property type="match status" value="1"/>
</dbReference>
<dbReference type="GO" id="GO:0051959">
    <property type="term" value="F:dynein light intermediate chain binding"/>
    <property type="evidence" value="ECO:0007669"/>
    <property type="project" value="InterPro"/>
</dbReference>
<dbReference type="GO" id="GO:0045505">
    <property type="term" value="F:dynein intermediate chain binding"/>
    <property type="evidence" value="ECO:0007669"/>
    <property type="project" value="InterPro"/>
</dbReference>
<protein>
    <submittedName>
        <fullName evidence="4">Dynein_C domain-containing protein</fullName>
    </submittedName>
</protein>
<dbReference type="Proteomes" id="UP000279833">
    <property type="component" value="Unassembled WGS sequence"/>
</dbReference>
<dbReference type="WBParaSite" id="SCUD_0000459501-mRNA-1">
    <property type="protein sequence ID" value="SCUD_0000459501-mRNA-1"/>
    <property type="gene ID" value="SCUD_0000459501"/>
</dbReference>
<dbReference type="AlphaFoldDB" id="A0A183JPF8"/>
<dbReference type="InterPro" id="IPR026983">
    <property type="entry name" value="DHC"/>
</dbReference>
<evidence type="ECO:0000313" key="3">
    <source>
        <dbReference type="Proteomes" id="UP000279833"/>
    </source>
</evidence>
<reference evidence="2 3" key="2">
    <citation type="submission" date="2018-11" db="EMBL/GenBank/DDBJ databases">
        <authorList>
            <consortium name="Pathogen Informatics"/>
        </authorList>
    </citation>
    <scope>NUCLEOTIDE SEQUENCE [LARGE SCALE GENOMIC DNA]</scope>
    <source>
        <strain evidence="2">Dakar</strain>
        <strain evidence="3">Dakar, Senegal</strain>
    </source>
</reference>
<evidence type="ECO:0000313" key="4">
    <source>
        <dbReference type="WBParaSite" id="SCUD_0000459501-mRNA-1"/>
    </source>
</evidence>
<dbReference type="STRING" id="6186.A0A183JPF8"/>
<dbReference type="PANTHER" id="PTHR46961:SF5">
    <property type="entry name" value="DYNEIN AXONEMAL HEAVY CHAIN 1"/>
    <property type="match status" value="1"/>
</dbReference>
<gene>
    <name evidence="2" type="ORF">SCUD_LOCUS4595</name>
</gene>
<proteinExistence type="predicted"/>
<evidence type="ECO:0000313" key="2">
    <source>
        <dbReference type="EMBL" id="VDO89876.1"/>
    </source>
</evidence>
<dbReference type="FunFam" id="3.10.490.20:FF:000009">
    <property type="entry name" value="Dynein heavy chain 4"/>
    <property type="match status" value="1"/>
</dbReference>
<dbReference type="InterPro" id="IPR043160">
    <property type="entry name" value="Dynein_C_barrel"/>
</dbReference>
<dbReference type="GO" id="GO:0007018">
    <property type="term" value="P:microtubule-based movement"/>
    <property type="evidence" value="ECO:0007669"/>
    <property type="project" value="InterPro"/>
</dbReference>
<sequence>MKENNAKLNKSPDDGSYIRGLYLEGAGWDSTLNLLCESRPKELFVNMPVIWLIPTENRKSPSQGIYECPVYKTLTRAGTLSTTGHSTNFVFSIEIPTDQQQKHWVQRGVALLCALNY</sequence>